<protein>
    <submittedName>
        <fullName evidence="1">Predicted ester cyclase</fullName>
    </submittedName>
</protein>
<sequence>MSETTRPEVVDGIRRWVKEVFNEHRVDRVETLKVADYVDWNPYPGQDVALNGFKGVLEEFLESFPDFRYDVDEELFEGDSVVCVGKWYGTMQNDFMGLPASGAPVTARRTDAVRFHGDKMTERWGVGNELRMLRFLGVAATGEEVRGAATFEDAVHGYLDAVLGRFDLAAVDALVDIDAVSDAAGSLVHLCVVGALDDYAVEVTGVRFDGDTATAEATVRGTFARTLWRTAPSGAGVELPLTVTLRGAGATLTSVALSYDLEAMAAALGAPAGEAAGEPTTPTGTAGDGKFVLRAFVNEVLNGRDVSAVSRLVAPGATDLHQETVTTAAFLHAFPDYRFSVERVVVDGTRVSLLAAFAGTHRRPLMGHPATGTAAITRSIDIFTVTDGLLSDIIYGFDMYSLLTRLEIFPEKGRYPGVSAG</sequence>
<dbReference type="Gene3D" id="3.10.450.50">
    <property type="match status" value="3"/>
</dbReference>
<proteinExistence type="predicted"/>
<evidence type="ECO:0000313" key="1">
    <source>
        <dbReference type="EMBL" id="SHK10046.1"/>
    </source>
</evidence>
<organism evidence="1 2">
    <name type="scientific">Nocardiopsis flavescens</name>
    <dbReference type="NCBI Taxonomy" id="758803"/>
    <lineage>
        <taxon>Bacteria</taxon>
        <taxon>Bacillati</taxon>
        <taxon>Actinomycetota</taxon>
        <taxon>Actinomycetes</taxon>
        <taxon>Streptosporangiales</taxon>
        <taxon>Nocardiopsidaceae</taxon>
        <taxon>Nocardiopsis</taxon>
    </lineage>
</organism>
<dbReference type="AlphaFoldDB" id="A0A1M6PQ36"/>
<gene>
    <name evidence="1" type="ORF">SAMN05421803_113171</name>
</gene>
<name>A0A1M6PQ36_9ACTN</name>
<dbReference type="SUPFAM" id="SSF54427">
    <property type="entry name" value="NTF2-like"/>
    <property type="match status" value="3"/>
</dbReference>
<keyword evidence="2" id="KW-1185">Reference proteome</keyword>
<dbReference type="RefSeq" id="WP_084737576.1">
    <property type="nucleotide sequence ID" value="NZ_FQZK01000013.1"/>
</dbReference>
<accession>A0A1M6PQ36</accession>
<dbReference type="Proteomes" id="UP000184452">
    <property type="component" value="Unassembled WGS sequence"/>
</dbReference>
<dbReference type="OrthoDB" id="129343at2"/>
<dbReference type="InterPro" id="IPR032710">
    <property type="entry name" value="NTF2-like_dom_sf"/>
</dbReference>
<dbReference type="Pfam" id="PF07366">
    <property type="entry name" value="SnoaL"/>
    <property type="match status" value="2"/>
</dbReference>
<dbReference type="PANTHER" id="PTHR38436:SF1">
    <property type="entry name" value="ESTER CYCLASE"/>
    <property type="match status" value="1"/>
</dbReference>
<dbReference type="GO" id="GO:0030638">
    <property type="term" value="P:polyketide metabolic process"/>
    <property type="evidence" value="ECO:0007669"/>
    <property type="project" value="InterPro"/>
</dbReference>
<dbReference type="STRING" id="758803.SAMN05421803_113171"/>
<evidence type="ECO:0000313" key="2">
    <source>
        <dbReference type="Proteomes" id="UP000184452"/>
    </source>
</evidence>
<dbReference type="EMBL" id="FQZK01000013">
    <property type="protein sequence ID" value="SHK10046.1"/>
    <property type="molecule type" value="Genomic_DNA"/>
</dbReference>
<dbReference type="InterPro" id="IPR009959">
    <property type="entry name" value="Cyclase_SnoaL-like"/>
</dbReference>
<reference evidence="1 2" key="1">
    <citation type="submission" date="2016-11" db="EMBL/GenBank/DDBJ databases">
        <authorList>
            <person name="Jaros S."/>
            <person name="Januszkiewicz K."/>
            <person name="Wedrychowicz H."/>
        </authorList>
    </citation>
    <scope>NUCLEOTIDE SEQUENCE [LARGE SCALE GENOMIC DNA]</scope>
    <source>
        <strain evidence="1 2">CGMCC 4.5723</strain>
    </source>
</reference>
<dbReference type="PANTHER" id="PTHR38436">
    <property type="entry name" value="POLYKETIDE CYCLASE SNOAL-LIKE DOMAIN"/>
    <property type="match status" value="1"/>
</dbReference>